<keyword evidence="3" id="KW-1185">Reference proteome</keyword>
<name>A0A5J4IY81_9FLAO</name>
<keyword evidence="1" id="KW-1133">Transmembrane helix</keyword>
<dbReference type="RefSeq" id="WP_151674380.1">
    <property type="nucleotide sequence ID" value="NZ_BKCG01000005.1"/>
</dbReference>
<evidence type="ECO:0000256" key="1">
    <source>
        <dbReference type="SAM" id="Phobius"/>
    </source>
</evidence>
<dbReference type="AlphaFoldDB" id="A0A5J4IY81"/>
<keyword evidence="1" id="KW-0812">Transmembrane</keyword>
<dbReference type="OrthoDB" id="674853at2"/>
<feature type="transmembrane region" description="Helical" evidence="1">
    <location>
        <begin position="37"/>
        <end position="60"/>
    </location>
</feature>
<evidence type="ECO:0000313" key="2">
    <source>
        <dbReference type="EMBL" id="GER59916.1"/>
    </source>
</evidence>
<proteinExistence type="predicted"/>
<sequence length="76" mass="9239">MLQWVYNVRHYFERHGYYVCARLADRLGMRAKSVRLFFIYVSFATLGVWFAIYLTLAFWLKLKDLVYTKRTSVFDL</sequence>
<organism evidence="2 3">
    <name type="scientific">Patiriisocius marinus</name>
    <dbReference type="NCBI Taxonomy" id="1397112"/>
    <lineage>
        <taxon>Bacteria</taxon>
        <taxon>Pseudomonadati</taxon>
        <taxon>Bacteroidota</taxon>
        <taxon>Flavobacteriia</taxon>
        <taxon>Flavobacteriales</taxon>
        <taxon>Flavobacteriaceae</taxon>
        <taxon>Patiriisocius</taxon>
    </lineage>
</organism>
<gene>
    <name evidence="2" type="ORF">ULMA_20240</name>
</gene>
<evidence type="ECO:0008006" key="4">
    <source>
        <dbReference type="Google" id="ProtNLM"/>
    </source>
</evidence>
<dbReference type="EMBL" id="BKCG01000005">
    <property type="protein sequence ID" value="GER59916.1"/>
    <property type="molecule type" value="Genomic_DNA"/>
</dbReference>
<evidence type="ECO:0000313" key="3">
    <source>
        <dbReference type="Proteomes" id="UP000326509"/>
    </source>
</evidence>
<accession>A0A5J4IY81</accession>
<keyword evidence="1" id="KW-0472">Membrane</keyword>
<protein>
    <recommendedName>
        <fullName evidence="4">Phage shock protein C (PspC) family protein</fullName>
    </recommendedName>
</protein>
<reference evidence="2 3" key="1">
    <citation type="submission" date="2019-08" db="EMBL/GenBank/DDBJ databases">
        <title>Draft genome sequence of Ulvibacter marinus type strain NBRC 109484.</title>
        <authorList>
            <person name="Kawano K."/>
            <person name="Ushijima N."/>
            <person name="Kihara M."/>
            <person name="Itoh H."/>
        </authorList>
    </citation>
    <scope>NUCLEOTIDE SEQUENCE [LARGE SCALE GENOMIC DNA]</scope>
    <source>
        <strain evidence="2 3">NBRC 109484</strain>
    </source>
</reference>
<dbReference type="Proteomes" id="UP000326509">
    <property type="component" value="Unassembled WGS sequence"/>
</dbReference>
<comment type="caution">
    <text evidence="2">The sequence shown here is derived from an EMBL/GenBank/DDBJ whole genome shotgun (WGS) entry which is preliminary data.</text>
</comment>